<reference evidence="3 5" key="1">
    <citation type="submission" date="2018-06" db="EMBL/GenBank/DDBJ databases">
        <title>Complete Genome Sequence of the Microcystin-Degrading Bacterium Sphingosinicella microcystinivorans Strain B-9.</title>
        <authorList>
            <person name="Jin H."/>
            <person name="Nishizawa T."/>
            <person name="Guo Y."/>
            <person name="Nishizawa A."/>
            <person name="Park H."/>
            <person name="Kato H."/>
            <person name="Tsuji K."/>
            <person name="Harada K."/>
        </authorList>
    </citation>
    <scope>NUCLEOTIDE SEQUENCE [LARGE SCALE GENOMIC DNA]</scope>
    <source>
        <strain evidence="3 5">B9</strain>
    </source>
</reference>
<dbReference type="KEGG" id="smic:SmB9_14340"/>
<protein>
    <submittedName>
        <fullName evidence="4">Acyl-CoA thioester hydrolase</fullName>
    </submittedName>
</protein>
<reference evidence="4 6" key="2">
    <citation type="submission" date="2018-10" db="EMBL/GenBank/DDBJ databases">
        <title>Genomic Encyclopedia of Type Strains, Phase IV (KMG-IV): sequencing the most valuable type-strain genomes for metagenomic binning, comparative biology and taxonomic classification.</title>
        <authorList>
            <person name="Goeker M."/>
        </authorList>
    </citation>
    <scope>NUCLEOTIDE SEQUENCE [LARGE SCALE GENOMIC DNA]</scope>
    <source>
        <strain evidence="4 6">DSM 19791</strain>
    </source>
</reference>
<dbReference type="InterPro" id="IPR029069">
    <property type="entry name" value="HotDog_dom_sf"/>
</dbReference>
<comment type="similarity">
    <text evidence="1">Belongs to the 4-hydroxybenzoyl-CoA thioesterase family.</text>
</comment>
<dbReference type="GO" id="GO:0047617">
    <property type="term" value="F:fatty acyl-CoA hydrolase activity"/>
    <property type="evidence" value="ECO:0007669"/>
    <property type="project" value="TreeGrafter"/>
</dbReference>
<dbReference type="AlphaFoldDB" id="A0AAD1G0P5"/>
<evidence type="ECO:0000313" key="4">
    <source>
        <dbReference type="EMBL" id="RKS90860.1"/>
    </source>
</evidence>
<dbReference type="Proteomes" id="UP000276029">
    <property type="component" value="Unassembled WGS sequence"/>
</dbReference>
<evidence type="ECO:0000313" key="3">
    <source>
        <dbReference type="EMBL" id="BBE33776.1"/>
    </source>
</evidence>
<name>A0AAD1G0P5_SPHMI</name>
<dbReference type="SUPFAM" id="SSF54637">
    <property type="entry name" value="Thioesterase/thiol ester dehydrase-isomerase"/>
    <property type="match status" value="1"/>
</dbReference>
<evidence type="ECO:0000256" key="2">
    <source>
        <dbReference type="ARBA" id="ARBA00022801"/>
    </source>
</evidence>
<dbReference type="Gene3D" id="3.10.129.10">
    <property type="entry name" value="Hotdog Thioesterase"/>
    <property type="match status" value="1"/>
</dbReference>
<evidence type="ECO:0000256" key="1">
    <source>
        <dbReference type="ARBA" id="ARBA00005953"/>
    </source>
</evidence>
<dbReference type="PANTHER" id="PTHR31793:SF27">
    <property type="entry name" value="NOVEL THIOESTERASE SUPERFAMILY DOMAIN AND SAPOSIN A-TYPE DOMAIN CONTAINING PROTEIN (0610012H03RIK)"/>
    <property type="match status" value="1"/>
</dbReference>
<dbReference type="EMBL" id="RBWX01000007">
    <property type="protein sequence ID" value="RKS90860.1"/>
    <property type="molecule type" value="Genomic_DNA"/>
</dbReference>
<dbReference type="EMBL" id="AP018711">
    <property type="protein sequence ID" value="BBE33776.1"/>
    <property type="molecule type" value="Genomic_DNA"/>
</dbReference>
<dbReference type="RefSeq" id="WP_121047369.1">
    <property type="nucleotide sequence ID" value="NZ_AP018711.1"/>
</dbReference>
<dbReference type="CDD" id="cd00586">
    <property type="entry name" value="4HBT"/>
    <property type="match status" value="1"/>
</dbReference>
<gene>
    <name evidence="4" type="ORF">DFR51_0402</name>
    <name evidence="3" type="ORF">SmB9_14340</name>
</gene>
<keyword evidence="6" id="KW-1185">Reference proteome</keyword>
<evidence type="ECO:0000313" key="5">
    <source>
        <dbReference type="Proteomes" id="UP000275727"/>
    </source>
</evidence>
<dbReference type="InterPro" id="IPR050563">
    <property type="entry name" value="4-hydroxybenzoyl-CoA_TE"/>
</dbReference>
<dbReference type="Proteomes" id="UP000275727">
    <property type="component" value="Chromosome"/>
</dbReference>
<evidence type="ECO:0000313" key="6">
    <source>
        <dbReference type="Proteomes" id="UP000276029"/>
    </source>
</evidence>
<dbReference type="PANTHER" id="PTHR31793">
    <property type="entry name" value="4-HYDROXYBENZOYL-COA THIOESTERASE FAMILY MEMBER"/>
    <property type="match status" value="1"/>
</dbReference>
<proteinExistence type="inferred from homology"/>
<organism evidence="3 5">
    <name type="scientific">Sphingosinicella microcystinivorans</name>
    <dbReference type="NCBI Taxonomy" id="335406"/>
    <lineage>
        <taxon>Bacteria</taxon>
        <taxon>Pseudomonadati</taxon>
        <taxon>Pseudomonadota</taxon>
        <taxon>Alphaproteobacteria</taxon>
        <taxon>Sphingomonadales</taxon>
        <taxon>Sphingosinicellaceae</taxon>
        <taxon>Sphingosinicella</taxon>
    </lineage>
</organism>
<dbReference type="Pfam" id="PF13279">
    <property type="entry name" value="4HBT_2"/>
    <property type="match status" value="1"/>
</dbReference>
<accession>A0AAD1G0P5</accession>
<keyword evidence="2 4" id="KW-0378">Hydrolase</keyword>
<sequence>MPRADFRFSFPKRVRYAECDPQGIVFNSRYLEYLDIGITEYWRATGIYALSATGMGPDFHVARNLVEYKKPVLLDEMIDICLRCRRIGTSSIIVDFEIHGAGADDLRAVGEQVAVNVAESRGAPAPVADWVVRCFEDYEGRPLRAEKAAA</sequence>